<reference evidence="1 2" key="1">
    <citation type="submission" date="2016-04" db="EMBL/GenBank/DDBJ databases">
        <title>Genome analyses suggest a sexual origin of heterokaryosis in a supposedly ancient asexual fungus.</title>
        <authorList>
            <person name="Ropars J."/>
            <person name="Sedzielewska K."/>
            <person name="Noel J."/>
            <person name="Charron P."/>
            <person name="Farinelli L."/>
            <person name="Marton T."/>
            <person name="Kruger M."/>
            <person name="Pelin A."/>
            <person name="Brachmann A."/>
            <person name="Corradi N."/>
        </authorList>
    </citation>
    <scope>NUCLEOTIDE SEQUENCE [LARGE SCALE GENOMIC DNA]</scope>
    <source>
        <strain evidence="1 2">C2</strain>
    </source>
</reference>
<proteinExistence type="predicted"/>
<dbReference type="VEuPathDB" id="FungiDB:FUN_021866"/>
<dbReference type="EMBL" id="LLXL01000305">
    <property type="protein sequence ID" value="PKK74411.1"/>
    <property type="molecule type" value="Genomic_DNA"/>
</dbReference>
<evidence type="ECO:0000313" key="2">
    <source>
        <dbReference type="Proteomes" id="UP000233469"/>
    </source>
</evidence>
<sequence length="101" mass="11886">MRHGPSHKFSEREGRIKAVMEFNGYHIVWLLEEAQKPVEVSQSGEESRIAKEILIEETITEYRLAHNTSWYKDIKKLEDIIGKKDSFVWTMEDQNPEIVIP</sequence>
<evidence type="ECO:0000313" key="1">
    <source>
        <dbReference type="EMBL" id="PKK74411.1"/>
    </source>
</evidence>
<protein>
    <submittedName>
        <fullName evidence="1">Uncharacterized protein</fullName>
    </submittedName>
</protein>
<organism evidence="1 2">
    <name type="scientific">Rhizophagus irregularis</name>
    <dbReference type="NCBI Taxonomy" id="588596"/>
    <lineage>
        <taxon>Eukaryota</taxon>
        <taxon>Fungi</taxon>
        <taxon>Fungi incertae sedis</taxon>
        <taxon>Mucoromycota</taxon>
        <taxon>Glomeromycotina</taxon>
        <taxon>Glomeromycetes</taxon>
        <taxon>Glomerales</taxon>
        <taxon>Glomeraceae</taxon>
        <taxon>Rhizophagus</taxon>
    </lineage>
</organism>
<reference evidence="1 2" key="2">
    <citation type="submission" date="2017-10" db="EMBL/GenBank/DDBJ databases">
        <title>Extensive intraspecific genome diversity in a model arbuscular mycorrhizal fungus.</title>
        <authorList>
            <person name="Chen E.C.H."/>
            <person name="Morin E."/>
            <person name="Baudet D."/>
            <person name="Noel J."/>
            <person name="Ndikumana S."/>
            <person name="Charron P."/>
            <person name="St-Onge C."/>
            <person name="Giorgi J."/>
            <person name="Grigoriev I.V."/>
            <person name="Roux C."/>
            <person name="Martin F.M."/>
            <person name="Corradi N."/>
        </authorList>
    </citation>
    <scope>NUCLEOTIDE SEQUENCE [LARGE SCALE GENOMIC DNA]</scope>
    <source>
        <strain evidence="1 2">C2</strain>
    </source>
</reference>
<dbReference type="Proteomes" id="UP000233469">
    <property type="component" value="Unassembled WGS sequence"/>
</dbReference>
<comment type="caution">
    <text evidence="1">The sequence shown here is derived from an EMBL/GenBank/DDBJ whole genome shotgun (WGS) entry which is preliminary data.</text>
</comment>
<dbReference type="AlphaFoldDB" id="A0A2N1NKM1"/>
<gene>
    <name evidence="1" type="ORF">RhiirC2_708891</name>
</gene>
<name>A0A2N1NKM1_9GLOM</name>
<accession>A0A2N1NKM1</accession>